<organism evidence="1 2">
    <name type="scientific">Zingiber officinale</name>
    <name type="common">Ginger</name>
    <name type="synonym">Amomum zingiber</name>
    <dbReference type="NCBI Taxonomy" id="94328"/>
    <lineage>
        <taxon>Eukaryota</taxon>
        <taxon>Viridiplantae</taxon>
        <taxon>Streptophyta</taxon>
        <taxon>Embryophyta</taxon>
        <taxon>Tracheophyta</taxon>
        <taxon>Spermatophyta</taxon>
        <taxon>Magnoliopsida</taxon>
        <taxon>Liliopsida</taxon>
        <taxon>Zingiberales</taxon>
        <taxon>Zingiberaceae</taxon>
        <taxon>Zingiber</taxon>
    </lineage>
</organism>
<keyword evidence="2" id="KW-1185">Reference proteome</keyword>
<dbReference type="EMBL" id="JACMSC010000001">
    <property type="protein sequence ID" value="KAG6537643.1"/>
    <property type="molecule type" value="Genomic_DNA"/>
</dbReference>
<accession>A0A8J5I845</accession>
<evidence type="ECO:0000313" key="1">
    <source>
        <dbReference type="EMBL" id="KAG6537643.1"/>
    </source>
</evidence>
<dbReference type="Gene3D" id="3.40.50.1820">
    <property type="entry name" value="alpha/beta hydrolase"/>
    <property type="match status" value="1"/>
</dbReference>
<dbReference type="Proteomes" id="UP000734854">
    <property type="component" value="Unassembled WGS sequence"/>
</dbReference>
<evidence type="ECO:0000313" key="2">
    <source>
        <dbReference type="Proteomes" id="UP000734854"/>
    </source>
</evidence>
<reference evidence="1 2" key="1">
    <citation type="submission" date="2020-08" db="EMBL/GenBank/DDBJ databases">
        <title>Plant Genome Project.</title>
        <authorList>
            <person name="Zhang R.-G."/>
        </authorList>
    </citation>
    <scope>NUCLEOTIDE SEQUENCE [LARGE SCALE GENOMIC DNA]</scope>
    <source>
        <tissue evidence="1">Rhizome</tissue>
    </source>
</reference>
<comment type="caution">
    <text evidence="1">The sequence shown here is derived from an EMBL/GenBank/DDBJ whole genome shotgun (WGS) entry which is preliminary data.</text>
</comment>
<gene>
    <name evidence="1" type="ORF">ZIOFF_002738</name>
</gene>
<name>A0A8J5I845_ZINOF</name>
<dbReference type="InterPro" id="IPR029058">
    <property type="entry name" value="AB_hydrolase_fold"/>
</dbReference>
<sequence length="123" mass="13493">MDAPGSCCAPPLKLVPFLRPIMVASLPSSFYRDELRALSIIVDHRSHLLWKNDQLSMERNGGAAATATPSWEELLGSNNWSGLLSPLDEALHDHLLRCGSFYQIVGDSFISDSQSNNVGKIIL</sequence>
<dbReference type="AlphaFoldDB" id="A0A8J5I845"/>
<protein>
    <submittedName>
        <fullName evidence="1">Uncharacterized protein</fullName>
    </submittedName>
</protein>
<proteinExistence type="predicted"/>